<keyword evidence="5" id="KW-1185">Reference proteome</keyword>
<feature type="compositionally biased region" description="Gly residues" evidence="1">
    <location>
        <begin position="69"/>
        <end position="78"/>
    </location>
</feature>
<keyword evidence="2" id="KW-0812">Transmembrane</keyword>
<feature type="domain" description="Nucleotide-diphospho-sugar transferase" evidence="3">
    <location>
        <begin position="228"/>
        <end position="424"/>
    </location>
</feature>
<feature type="transmembrane region" description="Helical" evidence="2">
    <location>
        <begin position="21"/>
        <end position="43"/>
    </location>
</feature>
<feature type="compositionally biased region" description="Basic and acidic residues" evidence="1">
    <location>
        <begin position="92"/>
        <end position="130"/>
    </location>
</feature>
<evidence type="ECO:0000313" key="4">
    <source>
        <dbReference type="EMBL" id="RLM87314.1"/>
    </source>
</evidence>
<name>A0A3L6QVM5_PANMI</name>
<sequence>MIRPQAGLLLRSLGAGGARPAAMRSATSLLLGAALATAFFLLYTSLCRDIGDSPGSPPRWEQRAREAGAAGGGGGGQGASLLNPRKQQQDAASKEQEEGRKEVVTRGDGDGGHGARKDQGKGSDTTDNKQRQPQIVMPGTSTPTKQIPLRSKVNVTLTLHSVYPHEQQQRQQEQQSQDDLADLLRRAATADKTVLMTAINEAWAAPGSFLDLFLESFRHGEGTADLPRHLLIVAMDGKAFRRCLAVHPFCYWFRVAGMDFAGEQKYMKGDYLEMMWRRNRLQQRVLELGYSFLFTDVDILWFRPPFPRLPAGAQVVMSSDFFVGDPSSPGNYPNGGLLYVRSSPAAVAFYEHWQASRARFPGKHEQYVFDMIVKEGVPASIGAAVRFLDTAVFGGFCQHGKDLGRVATMHANCCVGLENKLFDLRNVLQDWKAYRARVAAGDDARGFSWRVPGRCIH</sequence>
<evidence type="ECO:0000256" key="1">
    <source>
        <dbReference type="SAM" id="MobiDB-lite"/>
    </source>
</evidence>
<keyword evidence="2" id="KW-1133">Transmembrane helix</keyword>
<evidence type="ECO:0000259" key="3">
    <source>
        <dbReference type="Pfam" id="PF03407"/>
    </source>
</evidence>
<dbReference type="AlphaFoldDB" id="A0A3L6QVM5"/>
<dbReference type="EMBL" id="PQIB02000011">
    <property type="protein sequence ID" value="RLM87314.1"/>
    <property type="molecule type" value="Genomic_DNA"/>
</dbReference>
<comment type="caution">
    <text evidence="4">The sequence shown here is derived from an EMBL/GenBank/DDBJ whole genome shotgun (WGS) entry which is preliminary data.</text>
</comment>
<dbReference type="InterPro" id="IPR044821">
    <property type="entry name" value="At1g28695/At4g15970-like"/>
</dbReference>
<dbReference type="PANTHER" id="PTHR46038:SF2">
    <property type="entry name" value="OS07G0294800 PROTEIN"/>
    <property type="match status" value="1"/>
</dbReference>
<keyword evidence="2" id="KW-0472">Membrane</keyword>
<feature type="region of interest" description="Disordered" evidence="1">
    <location>
        <begin position="53"/>
        <end position="148"/>
    </location>
</feature>
<proteinExistence type="predicted"/>
<gene>
    <name evidence="4" type="ORF">C2845_PM04G08090</name>
</gene>
<accession>A0A3L6QVM5</accession>
<dbReference type="Proteomes" id="UP000275267">
    <property type="component" value="Unassembled WGS sequence"/>
</dbReference>
<dbReference type="PANTHER" id="PTHR46038">
    <property type="entry name" value="EXPRESSED PROTEIN-RELATED"/>
    <property type="match status" value="1"/>
</dbReference>
<reference evidence="5" key="1">
    <citation type="journal article" date="2019" name="Nat. Commun.">
        <title>The genome of broomcorn millet.</title>
        <authorList>
            <person name="Zou C."/>
            <person name="Miki D."/>
            <person name="Li D."/>
            <person name="Tang Q."/>
            <person name="Xiao L."/>
            <person name="Rajput S."/>
            <person name="Deng P."/>
            <person name="Jia W."/>
            <person name="Huang R."/>
            <person name="Zhang M."/>
            <person name="Sun Y."/>
            <person name="Hu J."/>
            <person name="Fu X."/>
            <person name="Schnable P.S."/>
            <person name="Li F."/>
            <person name="Zhang H."/>
            <person name="Feng B."/>
            <person name="Zhu X."/>
            <person name="Liu R."/>
            <person name="Schnable J.C."/>
            <person name="Zhu J.-K."/>
            <person name="Zhang H."/>
        </authorList>
    </citation>
    <scope>NUCLEOTIDE SEQUENCE [LARGE SCALE GENOMIC DNA]</scope>
</reference>
<organism evidence="4 5">
    <name type="scientific">Panicum miliaceum</name>
    <name type="common">Proso millet</name>
    <name type="synonym">Broomcorn millet</name>
    <dbReference type="NCBI Taxonomy" id="4540"/>
    <lineage>
        <taxon>Eukaryota</taxon>
        <taxon>Viridiplantae</taxon>
        <taxon>Streptophyta</taxon>
        <taxon>Embryophyta</taxon>
        <taxon>Tracheophyta</taxon>
        <taxon>Spermatophyta</taxon>
        <taxon>Magnoliopsida</taxon>
        <taxon>Liliopsida</taxon>
        <taxon>Poales</taxon>
        <taxon>Poaceae</taxon>
        <taxon>PACMAD clade</taxon>
        <taxon>Panicoideae</taxon>
        <taxon>Panicodae</taxon>
        <taxon>Paniceae</taxon>
        <taxon>Panicinae</taxon>
        <taxon>Panicum</taxon>
        <taxon>Panicum sect. Panicum</taxon>
    </lineage>
</organism>
<dbReference type="Pfam" id="PF03407">
    <property type="entry name" value="Nucleotid_trans"/>
    <property type="match status" value="1"/>
</dbReference>
<dbReference type="InterPro" id="IPR005069">
    <property type="entry name" value="Nucl-diP-sugar_transferase"/>
</dbReference>
<dbReference type="STRING" id="4540.A0A3L6QVM5"/>
<evidence type="ECO:0000313" key="5">
    <source>
        <dbReference type="Proteomes" id="UP000275267"/>
    </source>
</evidence>
<protein>
    <recommendedName>
        <fullName evidence="3">Nucleotide-diphospho-sugar transferase domain-containing protein</fullName>
    </recommendedName>
</protein>
<dbReference type="OrthoDB" id="586379at2759"/>
<evidence type="ECO:0000256" key="2">
    <source>
        <dbReference type="SAM" id="Phobius"/>
    </source>
</evidence>